<organism evidence="3 4">
    <name type="scientific">Lacticaseibacillus camelliae DSM 22697 = JCM 13995</name>
    <dbReference type="NCBI Taxonomy" id="1423730"/>
    <lineage>
        <taxon>Bacteria</taxon>
        <taxon>Bacillati</taxon>
        <taxon>Bacillota</taxon>
        <taxon>Bacilli</taxon>
        <taxon>Lactobacillales</taxon>
        <taxon>Lactobacillaceae</taxon>
        <taxon>Lacticaseibacillus</taxon>
    </lineage>
</organism>
<comment type="caution">
    <text evidence="3">The sequence shown here is derived from an EMBL/GenBank/DDBJ whole genome shotgun (WGS) entry which is preliminary data.</text>
</comment>
<dbReference type="Pfam" id="PF02065">
    <property type="entry name" value="Melibiase"/>
    <property type="match status" value="1"/>
</dbReference>
<dbReference type="PATRIC" id="fig|1423730.4.peg.2005"/>
<dbReference type="Gene3D" id="2.70.98.60">
    <property type="entry name" value="alpha-galactosidase from lactobacil brevis"/>
    <property type="match status" value="1"/>
</dbReference>
<keyword evidence="4" id="KW-1185">Reference proteome</keyword>
<evidence type="ECO:0000256" key="2">
    <source>
        <dbReference type="ARBA" id="ARBA00023295"/>
    </source>
</evidence>
<dbReference type="PANTHER" id="PTHR43053:SF3">
    <property type="entry name" value="ALPHA-GALACTOSIDASE C-RELATED"/>
    <property type="match status" value="1"/>
</dbReference>
<dbReference type="InterPro" id="IPR050985">
    <property type="entry name" value="Alpha-glycosidase_related"/>
</dbReference>
<dbReference type="InterPro" id="IPR038417">
    <property type="entry name" value="Alpga-gal_N_sf"/>
</dbReference>
<dbReference type="Proteomes" id="UP000050865">
    <property type="component" value="Unassembled WGS sequence"/>
</dbReference>
<dbReference type="Gene3D" id="3.20.20.70">
    <property type="entry name" value="Aldolase class I"/>
    <property type="match status" value="1"/>
</dbReference>
<proteinExistence type="predicted"/>
<accession>A0A0R2F157</accession>
<dbReference type="InterPro" id="IPR002252">
    <property type="entry name" value="Glyco_hydro_36"/>
</dbReference>
<dbReference type="SUPFAM" id="SSF51445">
    <property type="entry name" value="(Trans)glycosidases"/>
    <property type="match status" value="1"/>
</dbReference>
<dbReference type="AlphaFoldDB" id="A0A0R2F157"/>
<dbReference type="GO" id="GO:0016052">
    <property type="term" value="P:carbohydrate catabolic process"/>
    <property type="evidence" value="ECO:0007669"/>
    <property type="project" value="InterPro"/>
</dbReference>
<protein>
    <submittedName>
        <fullName evidence="3">Family 36 glycoside hydrolase</fullName>
    </submittedName>
</protein>
<gene>
    <name evidence="3" type="ORF">FC75_GL001928</name>
</gene>
<keyword evidence="1 3" id="KW-0378">Hydrolase</keyword>
<evidence type="ECO:0000313" key="3">
    <source>
        <dbReference type="EMBL" id="KRN22094.1"/>
    </source>
</evidence>
<dbReference type="PANTHER" id="PTHR43053">
    <property type="entry name" value="GLYCOSIDASE FAMILY 31"/>
    <property type="match status" value="1"/>
</dbReference>
<dbReference type="PRINTS" id="PR00743">
    <property type="entry name" value="GLHYDRLASE36"/>
</dbReference>
<name>A0A0R2F157_9LACO</name>
<dbReference type="GO" id="GO:0004557">
    <property type="term" value="F:alpha-galactosidase activity"/>
    <property type="evidence" value="ECO:0007669"/>
    <property type="project" value="InterPro"/>
</dbReference>
<sequence>MVTRYLIDGHQHVEWTVFPVALAQSVVAPPDQVNTFSLIQAKRRQEPYDKNFSNGSTSFNSATARSLTFASQLIVPSSAGVHVTTALVDPDGNRYTQELVWQAAERRLKTWTTFTNQTATPQTLDGLASVCLAGLSPFHAKQKTGDLDLLRLRSKWAMEGRLEQRPIEEYGLEESWKPSGLGLESFGQNGTMPVRRFFPLVGVQDKDQDCLWLVQLAGKASWRLNAARLDDRLVVFGGLPDRDTGAWFREVAPGETIHTPFAYVTCGQGPLLQVSKRLLAPAQASDASVVYNEWATTWGEPTTASINRALPLLAAHRIGTYVIDAGWFRKGSTNFDPQIGDWQVDRDAFPDGLKPVVAAIHHRGMKAGIWFEFENVGPESDRAKDEAVLAKRDGQVVATLKRRFLDMTQPVNRQFLQTRMIDLLKANGFDYLKVDYNDTLGPVIDGTHPGAAALEDQIDATLAVLADVHRQLPGLQIENCSSGGHRLTPAFIENTEFSSFSDAHDTLAIPIVAANELVVIPPAKNLIWCVLHADEDLETLYYHLIATFLGRICLSGDIRDLSAAQWATVDAGIAFYQAHAPLIFNGTAYRLGAPVLSYHDPHGVQVVGFYNGATLADSAEAVVMVWSMAPEAATVVELGLPAGQWQVVARYGSDQLHVDEANLRVTAASAGYHAIALALKRQG</sequence>
<dbReference type="CDD" id="cd14791">
    <property type="entry name" value="GH36"/>
    <property type="match status" value="1"/>
</dbReference>
<evidence type="ECO:0000256" key="1">
    <source>
        <dbReference type="ARBA" id="ARBA00022801"/>
    </source>
</evidence>
<dbReference type="InterPro" id="IPR013785">
    <property type="entry name" value="Aldolase_TIM"/>
</dbReference>
<reference evidence="3 4" key="1">
    <citation type="journal article" date="2015" name="Genome Announc.">
        <title>Expanding the biotechnology potential of lactobacilli through comparative genomics of 213 strains and associated genera.</title>
        <authorList>
            <person name="Sun Z."/>
            <person name="Harris H.M."/>
            <person name="McCann A."/>
            <person name="Guo C."/>
            <person name="Argimon S."/>
            <person name="Zhang W."/>
            <person name="Yang X."/>
            <person name="Jeffery I.B."/>
            <person name="Cooney J.C."/>
            <person name="Kagawa T.F."/>
            <person name="Liu W."/>
            <person name="Song Y."/>
            <person name="Salvetti E."/>
            <person name="Wrobel A."/>
            <person name="Rasinkangas P."/>
            <person name="Parkhill J."/>
            <person name="Rea M.C."/>
            <person name="O'Sullivan O."/>
            <person name="Ritari J."/>
            <person name="Douillard F.P."/>
            <person name="Paul Ross R."/>
            <person name="Yang R."/>
            <person name="Briner A.E."/>
            <person name="Felis G.E."/>
            <person name="de Vos W.M."/>
            <person name="Barrangou R."/>
            <person name="Klaenhammer T.R."/>
            <person name="Caufield P.W."/>
            <person name="Cui Y."/>
            <person name="Zhang H."/>
            <person name="O'Toole P.W."/>
        </authorList>
    </citation>
    <scope>NUCLEOTIDE SEQUENCE [LARGE SCALE GENOMIC DNA]</scope>
    <source>
        <strain evidence="3 4">DSM 22697</strain>
    </source>
</reference>
<dbReference type="STRING" id="1423730.FC75_GL001928"/>
<keyword evidence="2" id="KW-0326">Glycosidase</keyword>
<dbReference type="EMBL" id="AYZJ01000035">
    <property type="protein sequence ID" value="KRN22094.1"/>
    <property type="molecule type" value="Genomic_DNA"/>
</dbReference>
<evidence type="ECO:0000313" key="4">
    <source>
        <dbReference type="Proteomes" id="UP000050865"/>
    </source>
</evidence>
<dbReference type="InterPro" id="IPR017853">
    <property type="entry name" value="GH"/>
</dbReference>